<keyword evidence="7" id="KW-0997">Cell inner membrane</keyword>
<comment type="function">
    <text evidence="1">Required for the export of heme to the periplasm for the biogenesis of c-type cytochromes.</text>
</comment>
<proteinExistence type="inferred from homology"/>
<feature type="transmembrane region" description="Helical" evidence="12">
    <location>
        <begin position="171"/>
        <end position="188"/>
    </location>
</feature>
<keyword evidence="8 12" id="KW-0812">Transmembrane</keyword>
<evidence type="ECO:0000256" key="8">
    <source>
        <dbReference type="ARBA" id="ARBA00022692"/>
    </source>
</evidence>
<keyword evidence="11 12" id="KW-0472">Membrane</keyword>
<dbReference type="GO" id="GO:0015232">
    <property type="term" value="F:heme transmembrane transporter activity"/>
    <property type="evidence" value="ECO:0007669"/>
    <property type="project" value="InterPro"/>
</dbReference>
<feature type="transmembrane region" description="Helical" evidence="12">
    <location>
        <begin position="31"/>
        <end position="49"/>
    </location>
</feature>
<dbReference type="EMBL" id="CAESAN010000001">
    <property type="protein sequence ID" value="CAB4333666.1"/>
    <property type="molecule type" value="Genomic_DNA"/>
</dbReference>
<evidence type="ECO:0000256" key="3">
    <source>
        <dbReference type="ARBA" id="ARBA00010544"/>
    </source>
</evidence>
<dbReference type="GO" id="GO:0017004">
    <property type="term" value="P:cytochrome complex assembly"/>
    <property type="evidence" value="ECO:0007669"/>
    <property type="project" value="UniProtKB-KW"/>
</dbReference>
<dbReference type="InterPro" id="IPR003544">
    <property type="entry name" value="Cyt_c_biogenesis_CcmB"/>
</dbReference>
<dbReference type="PANTHER" id="PTHR30070">
    <property type="entry name" value="HEME EXPORTER PROTEIN B"/>
    <property type="match status" value="1"/>
</dbReference>
<evidence type="ECO:0000256" key="10">
    <source>
        <dbReference type="ARBA" id="ARBA00022989"/>
    </source>
</evidence>
<protein>
    <recommendedName>
        <fullName evidence="4">Heme exporter protein B</fullName>
    </recommendedName>
</protein>
<evidence type="ECO:0000256" key="5">
    <source>
        <dbReference type="ARBA" id="ARBA00022448"/>
    </source>
</evidence>
<dbReference type="PANTHER" id="PTHR30070:SF1">
    <property type="entry name" value="CYTOCHROME C BIOGENESIS B-RELATED"/>
    <property type="match status" value="1"/>
</dbReference>
<comment type="subcellular location">
    <subcellularLocation>
        <location evidence="2">Cell inner membrane</location>
        <topology evidence="2">Multi-pass membrane protein</topology>
    </subcellularLocation>
</comment>
<comment type="similarity">
    <text evidence="3">Belongs to the CcmB/CycW/HelB family.</text>
</comment>
<evidence type="ECO:0000256" key="1">
    <source>
        <dbReference type="ARBA" id="ARBA00002442"/>
    </source>
</evidence>
<evidence type="ECO:0000256" key="9">
    <source>
        <dbReference type="ARBA" id="ARBA00022748"/>
    </source>
</evidence>
<dbReference type="InterPro" id="IPR026031">
    <property type="entry name" value="Cyt_c_CcmB_bac"/>
</dbReference>
<keyword evidence="10 12" id="KW-1133">Transmembrane helix</keyword>
<dbReference type="AlphaFoldDB" id="A0A6J5YW04"/>
<dbReference type="PIRSF" id="PIRSF002764">
    <property type="entry name" value="CcmB"/>
    <property type="match status" value="1"/>
</dbReference>
<keyword evidence="6" id="KW-1003">Cell membrane</keyword>
<feature type="transmembrane region" description="Helical" evidence="12">
    <location>
        <begin position="101"/>
        <end position="129"/>
    </location>
</feature>
<evidence type="ECO:0000256" key="12">
    <source>
        <dbReference type="SAM" id="Phobius"/>
    </source>
</evidence>
<evidence type="ECO:0000256" key="6">
    <source>
        <dbReference type="ARBA" id="ARBA00022475"/>
    </source>
</evidence>
<organism evidence="13">
    <name type="scientific">freshwater metagenome</name>
    <dbReference type="NCBI Taxonomy" id="449393"/>
    <lineage>
        <taxon>unclassified sequences</taxon>
        <taxon>metagenomes</taxon>
        <taxon>ecological metagenomes</taxon>
    </lineage>
</organism>
<dbReference type="GO" id="GO:1903607">
    <property type="term" value="P:cytochrome c biosynthetic process"/>
    <property type="evidence" value="ECO:0007669"/>
    <property type="project" value="TreeGrafter"/>
</dbReference>
<keyword evidence="5" id="KW-0813">Transport</keyword>
<name>A0A6J5YW04_9ZZZZ</name>
<reference evidence="13" key="1">
    <citation type="submission" date="2020-05" db="EMBL/GenBank/DDBJ databases">
        <authorList>
            <person name="Chiriac C."/>
            <person name="Salcher M."/>
            <person name="Ghai R."/>
            <person name="Kavagutti S V."/>
        </authorList>
    </citation>
    <scope>NUCLEOTIDE SEQUENCE</scope>
</reference>
<evidence type="ECO:0000256" key="4">
    <source>
        <dbReference type="ARBA" id="ARBA00016452"/>
    </source>
</evidence>
<dbReference type="PRINTS" id="PR01414">
    <property type="entry name" value="CCMBBIOGNSIS"/>
</dbReference>
<dbReference type="Pfam" id="PF03379">
    <property type="entry name" value="CcmB"/>
    <property type="match status" value="1"/>
</dbReference>
<evidence type="ECO:0000313" key="13">
    <source>
        <dbReference type="EMBL" id="CAB4333666.1"/>
    </source>
</evidence>
<feature type="transmembrane region" description="Helical" evidence="12">
    <location>
        <begin position="141"/>
        <end position="164"/>
    </location>
</feature>
<evidence type="ECO:0000256" key="2">
    <source>
        <dbReference type="ARBA" id="ARBA00004429"/>
    </source>
</evidence>
<feature type="transmembrane region" description="Helical" evidence="12">
    <location>
        <begin position="208"/>
        <end position="230"/>
    </location>
</feature>
<evidence type="ECO:0000256" key="7">
    <source>
        <dbReference type="ARBA" id="ARBA00022519"/>
    </source>
</evidence>
<feature type="transmembrane region" description="Helical" evidence="12">
    <location>
        <begin position="61"/>
        <end position="80"/>
    </location>
</feature>
<sequence>MSASRPPSTLAATSAVLAKELRLERRAPQTLTAMALFSATAIVIFHFALGRDEVSGALASGVLWVTLTLAALLGIGRVFVADSEEGGLDGFLLAPVERSALLIAKALSLLIFLIGVGALTSLIFAVLLLGPTPSVTQWGSLAIVIVLADIGIALVGTLVAAIAIQTRTRDLITSILALPLLIPVLIGATRACEPLLSVGGGGLATRWLMMLGLYDLVFGLLAYALFDYLIED</sequence>
<dbReference type="GO" id="GO:0005886">
    <property type="term" value="C:plasma membrane"/>
    <property type="evidence" value="ECO:0007669"/>
    <property type="project" value="UniProtKB-SubCell"/>
</dbReference>
<keyword evidence="9" id="KW-0201">Cytochrome c-type biogenesis</keyword>
<evidence type="ECO:0000256" key="11">
    <source>
        <dbReference type="ARBA" id="ARBA00023136"/>
    </source>
</evidence>
<accession>A0A6J5YW04</accession>
<gene>
    <name evidence="13" type="ORF">UFOPK3547_00014</name>
</gene>